<keyword evidence="3" id="KW-1185">Reference proteome</keyword>
<dbReference type="EMBL" id="CM000951">
    <property type="protein sequence ID" value="EDY60336.1"/>
    <property type="molecule type" value="Genomic_DNA"/>
</dbReference>
<dbReference type="HOGENOM" id="CLU_1747534_0_0_11"/>
<dbReference type="SUPFAM" id="SSF50475">
    <property type="entry name" value="FMN-binding split barrel"/>
    <property type="match status" value="1"/>
</dbReference>
<protein>
    <recommendedName>
        <fullName evidence="1">Pyridoxamine 5'-phosphate oxidase N-terminal domain-containing protein</fullName>
    </recommendedName>
</protein>
<dbReference type="Gene3D" id="2.30.110.10">
    <property type="entry name" value="Electron Transport, Fmn-binding Protein, Chain A"/>
    <property type="match status" value="1"/>
</dbReference>
<dbReference type="Pfam" id="PF01243">
    <property type="entry name" value="PNPOx_N"/>
    <property type="match status" value="1"/>
</dbReference>
<organism evidence="2 3">
    <name type="scientific">Streptomyces sviceus (strain ATCC 29083 / DSM 924 / JCM 4929 / NBRC 13980 / NCIMB 11184 / NRRL 5439 / UC 5370)</name>
    <dbReference type="NCBI Taxonomy" id="463191"/>
    <lineage>
        <taxon>Bacteria</taxon>
        <taxon>Bacillati</taxon>
        <taxon>Actinomycetota</taxon>
        <taxon>Actinomycetes</taxon>
        <taxon>Kitasatosporales</taxon>
        <taxon>Streptomycetaceae</taxon>
        <taxon>Streptomyces</taxon>
    </lineage>
</organism>
<gene>
    <name evidence="2" type="ORF">SSEG_06803</name>
</gene>
<evidence type="ECO:0000313" key="2">
    <source>
        <dbReference type="EMBL" id="EDY60336.1"/>
    </source>
</evidence>
<dbReference type="eggNOG" id="COG3576">
    <property type="taxonomic scope" value="Bacteria"/>
</dbReference>
<proteinExistence type="predicted"/>
<reference evidence="2" key="1">
    <citation type="submission" date="2009-10" db="EMBL/GenBank/DDBJ databases">
        <title>The genome sequence of Streptomyces sviceus strain ATCC 29083.</title>
        <authorList>
            <consortium name="The Broad Institute Genome Sequencing Platform"/>
            <consortium name="Broad Institute Microbial Sequencing Center"/>
            <person name="Fischbach M."/>
            <person name="Godfrey P."/>
            <person name="Ward D."/>
            <person name="Young S."/>
            <person name="Zeng Q."/>
            <person name="Koehrsen M."/>
            <person name="Alvarado L."/>
            <person name="Berlin A.M."/>
            <person name="Bochicchio J."/>
            <person name="Borenstein D."/>
            <person name="Chapman S.B."/>
            <person name="Chen Z."/>
            <person name="Engels R."/>
            <person name="Freedman E."/>
            <person name="Gellesch M."/>
            <person name="Goldberg J."/>
            <person name="Griggs A."/>
            <person name="Gujja S."/>
            <person name="Heilman E.R."/>
            <person name="Heiman D.I."/>
            <person name="Hepburn T.A."/>
            <person name="Howarth C."/>
            <person name="Jen D."/>
            <person name="Larson L."/>
            <person name="Lewis B."/>
            <person name="Mehta T."/>
            <person name="Park D."/>
            <person name="Pearson M."/>
            <person name="Richards J."/>
            <person name="Roberts A."/>
            <person name="Saif S."/>
            <person name="Shea T.D."/>
            <person name="Shenoy N."/>
            <person name="Sisk P."/>
            <person name="Stolte C."/>
            <person name="Sykes S.N."/>
            <person name="Thomson T."/>
            <person name="Walk T."/>
            <person name="White J."/>
            <person name="Yandava C."/>
            <person name="Straight P."/>
            <person name="Clardy J."/>
            <person name="Hung D."/>
            <person name="Kolter R."/>
            <person name="Mekalanos J."/>
            <person name="Walker S."/>
            <person name="Walsh C.T."/>
            <person name="Wieland-Brown L.C."/>
            <person name="Haas B."/>
            <person name="Nusbaum C."/>
            <person name="Birren B."/>
        </authorList>
    </citation>
    <scope>NUCLEOTIDE SEQUENCE [LARGE SCALE GENOMIC DNA]</scope>
    <source>
        <strain evidence="2">ATCC 29083</strain>
    </source>
</reference>
<accession>B5I5I1</accession>
<dbReference type="InterPro" id="IPR012349">
    <property type="entry name" value="Split_barrel_FMN-bd"/>
</dbReference>
<dbReference type="Proteomes" id="UP000002785">
    <property type="component" value="Chromosome"/>
</dbReference>
<dbReference type="InterPro" id="IPR011576">
    <property type="entry name" value="Pyridox_Oxase_N"/>
</dbReference>
<evidence type="ECO:0000259" key="1">
    <source>
        <dbReference type="Pfam" id="PF01243"/>
    </source>
</evidence>
<name>B5I5I1_STRX2</name>
<feature type="domain" description="Pyridoxamine 5'-phosphate oxidase N-terminal" evidence="1">
    <location>
        <begin position="24"/>
        <end position="138"/>
    </location>
</feature>
<dbReference type="AlphaFoldDB" id="B5I5I1"/>
<sequence>MGGSVPVMTITESRTAVERKRDVLARLERERDIWVASADADGLPCLVALWFVWDGESVWLSTRITNPTGRNLRDGGRTRLAFGDTQDVVLIDGEVRTYGGTDVPAAAIEAFRAKTGWDPREDSASYAFFQVRPHTVQALNGVHEMRGRHVMEDGV</sequence>
<evidence type="ECO:0000313" key="3">
    <source>
        <dbReference type="Proteomes" id="UP000002785"/>
    </source>
</evidence>